<name>A0A6A5UVW3_9PLEO</name>
<proteinExistence type="predicted"/>
<gene>
    <name evidence="1" type="ORF">BU23DRAFT_572014</name>
</gene>
<organism evidence="1 2">
    <name type="scientific">Bimuria novae-zelandiae CBS 107.79</name>
    <dbReference type="NCBI Taxonomy" id="1447943"/>
    <lineage>
        <taxon>Eukaryota</taxon>
        <taxon>Fungi</taxon>
        <taxon>Dikarya</taxon>
        <taxon>Ascomycota</taxon>
        <taxon>Pezizomycotina</taxon>
        <taxon>Dothideomycetes</taxon>
        <taxon>Pleosporomycetidae</taxon>
        <taxon>Pleosporales</taxon>
        <taxon>Massarineae</taxon>
        <taxon>Didymosphaeriaceae</taxon>
        <taxon>Bimuria</taxon>
    </lineage>
</organism>
<dbReference type="OrthoDB" id="5422061at2759"/>
<evidence type="ECO:0000313" key="1">
    <source>
        <dbReference type="EMBL" id="KAF1968935.1"/>
    </source>
</evidence>
<protein>
    <recommendedName>
        <fullName evidence="3">HTH CENPB-type domain-containing protein</fullName>
    </recommendedName>
</protein>
<evidence type="ECO:0008006" key="3">
    <source>
        <dbReference type="Google" id="ProtNLM"/>
    </source>
</evidence>
<reference evidence="1" key="1">
    <citation type="journal article" date="2020" name="Stud. Mycol.">
        <title>101 Dothideomycetes genomes: a test case for predicting lifestyles and emergence of pathogens.</title>
        <authorList>
            <person name="Haridas S."/>
            <person name="Albert R."/>
            <person name="Binder M."/>
            <person name="Bloem J."/>
            <person name="Labutti K."/>
            <person name="Salamov A."/>
            <person name="Andreopoulos B."/>
            <person name="Baker S."/>
            <person name="Barry K."/>
            <person name="Bills G."/>
            <person name="Bluhm B."/>
            <person name="Cannon C."/>
            <person name="Castanera R."/>
            <person name="Culley D."/>
            <person name="Daum C."/>
            <person name="Ezra D."/>
            <person name="Gonzalez J."/>
            <person name="Henrissat B."/>
            <person name="Kuo A."/>
            <person name="Liang C."/>
            <person name="Lipzen A."/>
            <person name="Lutzoni F."/>
            <person name="Magnuson J."/>
            <person name="Mondo S."/>
            <person name="Nolan M."/>
            <person name="Ohm R."/>
            <person name="Pangilinan J."/>
            <person name="Park H.-J."/>
            <person name="Ramirez L."/>
            <person name="Alfaro M."/>
            <person name="Sun H."/>
            <person name="Tritt A."/>
            <person name="Yoshinaga Y."/>
            <person name="Zwiers L.-H."/>
            <person name="Turgeon B."/>
            <person name="Goodwin S."/>
            <person name="Spatafora J."/>
            <person name="Crous P."/>
            <person name="Grigoriev I."/>
        </authorList>
    </citation>
    <scope>NUCLEOTIDE SEQUENCE</scope>
    <source>
        <strain evidence="1">CBS 107.79</strain>
    </source>
</reference>
<dbReference type="AlphaFoldDB" id="A0A6A5UVW3"/>
<accession>A0A6A5UVW3</accession>
<dbReference type="EMBL" id="ML976715">
    <property type="protein sequence ID" value="KAF1968935.1"/>
    <property type="molecule type" value="Genomic_DNA"/>
</dbReference>
<evidence type="ECO:0000313" key="2">
    <source>
        <dbReference type="Proteomes" id="UP000800036"/>
    </source>
</evidence>
<sequence>MPPKRKKLDRPRKDVAIYGAKDARSSVSRRSYTREEKAEVINWIRDEENWVWDPYGDRIARVWSGLQWDGDIRPPTAQEVMRKFDWKQYNQSCLSLWWLQRDKIIYEQPARSRKHVVAKRECWPVLEAALYQRFCIARQEGRRITMVWFKRQTDELYRLIYESRRSQFGYSVGWFIAFRRRYFITWRAITKQAQQLPEDLKPKAESFVRFIRRQNNLIRDGLYTGLSRFPYMAILNLDETPVPYEYADGHTYHHQGAKTVQYKITRSGWQNRQATVVLIVSADGQPLQAIVIFHGVPGGRIHTHERESWRGINVQVYINAKAWNNANLIIN</sequence>
<keyword evidence="2" id="KW-1185">Reference proteome</keyword>
<dbReference type="Proteomes" id="UP000800036">
    <property type="component" value="Unassembled WGS sequence"/>
</dbReference>
<dbReference type="Gene3D" id="1.10.10.60">
    <property type="entry name" value="Homeodomain-like"/>
    <property type="match status" value="1"/>
</dbReference>